<sequence>MPLPQHHTIVAAKARGTLMIRPEAPVPALEPDTVLVRTAAVAINPHDAKTLEYSPIPGAIVGSDFSGTVVALGADALASGRFAIGDRVAGTVLGMNKLRPDIGAFAEYVSAMADFLLRIPDHMSFEEAATLPLGTATAMFALFSELGLPVSLDQLGREGAAAGAGTAGVDPGGDDEREIVLVAGGSTATGTRAIQLLKLAGLRPITTCSPSNHDLAIRFGAEKVFDYHSPSCAADIREYTGNELAYALDCVSQADTTQLCYAALGRAGGRYVALEPFRETIAQTRSGTVQPSWFMGPSLLGVEVDMHGEYAREARPENRIFGARSFLAMQGLLDRCLVDTHPARVMPGAWEGVMRGVSTMLTEPPSGCKLVFPVA</sequence>
<dbReference type="PANTHER" id="PTHR45348">
    <property type="entry name" value="HYPOTHETICAL OXIDOREDUCTASE (EUROFUNG)"/>
    <property type="match status" value="1"/>
</dbReference>
<dbReference type="GO" id="GO:0000166">
    <property type="term" value="F:nucleotide binding"/>
    <property type="evidence" value="ECO:0007669"/>
    <property type="project" value="UniProtKB-KW"/>
</dbReference>
<evidence type="ECO:0000259" key="6">
    <source>
        <dbReference type="SMART" id="SM00829"/>
    </source>
</evidence>
<feature type="domain" description="Enoyl reductase (ER)" evidence="6">
    <location>
        <begin position="16"/>
        <end position="300"/>
    </location>
</feature>
<dbReference type="InterPro" id="IPR047122">
    <property type="entry name" value="Trans-enoyl_RdTase-like"/>
</dbReference>
<evidence type="ECO:0000256" key="4">
    <source>
        <dbReference type="ARBA" id="ARBA00022857"/>
    </source>
</evidence>
<dbReference type="OrthoDB" id="48317at2759"/>
<accession>A0A9P4XS32</accession>
<dbReference type="InterPro" id="IPR011032">
    <property type="entry name" value="GroES-like_sf"/>
</dbReference>
<dbReference type="InterPro" id="IPR013149">
    <property type="entry name" value="ADH-like_C"/>
</dbReference>
<reference evidence="7" key="1">
    <citation type="journal article" date="2020" name="Phytopathology">
        <title>Genome sequence of the chestnut blight fungus Cryphonectria parasitica EP155: A fundamental resource for an archetypical invasive plant pathogen.</title>
        <authorList>
            <person name="Crouch J.A."/>
            <person name="Dawe A."/>
            <person name="Aerts A."/>
            <person name="Barry K."/>
            <person name="Churchill A.C.L."/>
            <person name="Grimwood J."/>
            <person name="Hillman B."/>
            <person name="Milgroom M.G."/>
            <person name="Pangilinan J."/>
            <person name="Smith M."/>
            <person name="Salamov A."/>
            <person name="Schmutz J."/>
            <person name="Yadav J."/>
            <person name="Grigoriev I.V."/>
            <person name="Nuss D."/>
        </authorList>
    </citation>
    <scope>NUCLEOTIDE SEQUENCE</scope>
    <source>
        <strain evidence="7">EP155</strain>
    </source>
</reference>
<dbReference type="SUPFAM" id="SSF50129">
    <property type="entry name" value="GroES-like"/>
    <property type="match status" value="1"/>
</dbReference>
<dbReference type="PANTHER" id="PTHR45348:SF1">
    <property type="entry name" value="TRANS-ENOYL REDUCTASE STHE"/>
    <property type="match status" value="1"/>
</dbReference>
<keyword evidence="5" id="KW-0560">Oxidoreductase</keyword>
<dbReference type="Proteomes" id="UP000803844">
    <property type="component" value="Unassembled WGS sequence"/>
</dbReference>
<dbReference type="SMART" id="SM00829">
    <property type="entry name" value="PKS_ER"/>
    <property type="match status" value="1"/>
</dbReference>
<dbReference type="InterPro" id="IPR020843">
    <property type="entry name" value="ER"/>
</dbReference>
<evidence type="ECO:0000256" key="3">
    <source>
        <dbReference type="ARBA" id="ARBA00022741"/>
    </source>
</evidence>
<dbReference type="InterPro" id="IPR036291">
    <property type="entry name" value="NAD(P)-bd_dom_sf"/>
</dbReference>
<dbReference type="InterPro" id="IPR013154">
    <property type="entry name" value="ADH-like_N"/>
</dbReference>
<gene>
    <name evidence="7" type="ORF">M406DRAFT_297218</name>
</gene>
<organism evidence="7 8">
    <name type="scientific">Cryphonectria parasitica (strain ATCC 38755 / EP155)</name>
    <dbReference type="NCBI Taxonomy" id="660469"/>
    <lineage>
        <taxon>Eukaryota</taxon>
        <taxon>Fungi</taxon>
        <taxon>Dikarya</taxon>
        <taxon>Ascomycota</taxon>
        <taxon>Pezizomycotina</taxon>
        <taxon>Sordariomycetes</taxon>
        <taxon>Sordariomycetidae</taxon>
        <taxon>Diaporthales</taxon>
        <taxon>Cryphonectriaceae</taxon>
        <taxon>Cryphonectria-Endothia species complex</taxon>
        <taxon>Cryphonectria</taxon>
    </lineage>
</organism>
<dbReference type="RefSeq" id="XP_040770861.1">
    <property type="nucleotide sequence ID" value="XM_040919297.1"/>
</dbReference>
<comment type="similarity">
    <text evidence="1">Belongs to the zinc-containing alcohol dehydrogenase family.</text>
</comment>
<keyword evidence="4" id="KW-0521">NADP</keyword>
<dbReference type="Gene3D" id="3.40.50.720">
    <property type="entry name" value="NAD(P)-binding Rossmann-like Domain"/>
    <property type="match status" value="1"/>
</dbReference>
<dbReference type="GO" id="GO:0016651">
    <property type="term" value="F:oxidoreductase activity, acting on NAD(P)H"/>
    <property type="evidence" value="ECO:0007669"/>
    <property type="project" value="InterPro"/>
</dbReference>
<dbReference type="EMBL" id="MU032354">
    <property type="protein sequence ID" value="KAF3759882.1"/>
    <property type="molecule type" value="Genomic_DNA"/>
</dbReference>
<dbReference type="Pfam" id="PF08240">
    <property type="entry name" value="ADH_N"/>
    <property type="match status" value="1"/>
</dbReference>
<evidence type="ECO:0000256" key="2">
    <source>
        <dbReference type="ARBA" id="ARBA00011245"/>
    </source>
</evidence>
<dbReference type="AlphaFoldDB" id="A0A9P4XS32"/>
<evidence type="ECO:0000313" key="8">
    <source>
        <dbReference type="Proteomes" id="UP000803844"/>
    </source>
</evidence>
<dbReference type="Gene3D" id="3.90.180.10">
    <property type="entry name" value="Medium-chain alcohol dehydrogenases, catalytic domain"/>
    <property type="match status" value="1"/>
</dbReference>
<protein>
    <submittedName>
        <fullName evidence="7">GroES-like protein</fullName>
    </submittedName>
</protein>
<name>A0A9P4XS32_CRYP1</name>
<dbReference type="SUPFAM" id="SSF51735">
    <property type="entry name" value="NAD(P)-binding Rossmann-fold domains"/>
    <property type="match status" value="1"/>
</dbReference>
<dbReference type="Pfam" id="PF00107">
    <property type="entry name" value="ADH_zinc_N"/>
    <property type="match status" value="1"/>
</dbReference>
<keyword evidence="3" id="KW-0547">Nucleotide-binding</keyword>
<comment type="caution">
    <text evidence="7">The sequence shown here is derived from an EMBL/GenBank/DDBJ whole genome shotgun (WGS) entry which is preliminary data.</text>
</comment>
<evidence type="ECO:0000256" key="5">
    <source>
        <dbReference type="ARBA" id="ARBA00023002"/>
    </source>
</evidence>
<dbReference type="GeneID" id="63836426"/>
<proteinExistence type="inferred from homology"/>
<dbReference type="CDD" id="cd08249">
    <property type="entry name" value="enoyl_reductase_like"/>
    <property type="match status" value="1"/>
</dbReference>
<comment type="subunit">
    <text evidence="2">Monomer.</text>
</comment>
<keyword evidence="8" id="KW-1185">Reference proteome</keyword>
<evidence type="ECO:0000256" key="1">
    <source>
        <dbReference type="ARBA" id="ARBA00008072"/>
    </source>
</evidence>
<evidence type="ECO:0000313" key="7">
    <source>
        <dbReference type="EMBL" id="KAF3759882.1"/>
    </source>
</evidence>